<keyword evidence="6" id="KW-0482">Metalloprotease</keyword>
<dbReference type="EC" id="3.4.24.-" evidence="6"/>
<dbReference type="InterPro" id="IPR050221">
    <property type="entry name" value="26S_Proteasome_ATPase"/>
</dbReference>
<evidence type="ECO:0000259" key="5">
    <source>
        <dbReference type="SMART" id="SM00382"/>
    </source>
</evidence>
<dbReference type="Pfam" id="PF22977">
    <property type="entry name" value="WHD"/>
    <property type="match status" value="1"/>
</dbReference>
<keyword evidence="6" id="KW-0645">Protease</keyword>
<keyword evidence="2" id="KW-0547">Nucleotide-binding</keyword>
<dbReference type="EMBL" id="CAJNAS010000010">
    <property type="protein sequence ID" value="CAE6910219.1"/>
    <property type="molecule type" value="Genomic_DNA"/>
</dbReference>
<dbReference type="SUPFAM" id="SSF52540">
    <property type="entry name" value="P-loop containing nucleoside triphosphate hydrolases"/>
    <property type="match status" value="1"/>
</dbReference>
<feature type="domain" description="AAA+ ATPase" evidence="5">
    <location>
        <begin position="491"/>
        <end position="623"/>
    </location>
</feature>
<name>A0A9N8MVW7_9BURK</name>
<feature type="region of interest" description="Disordered" evidence="4">
    <location>
        <begin position="69"/>
        <end position="88"/>
    </location>
</feature>
<accession>A0A9N8MVW7</accession>
<evidence type="ECO:0000256" key="2">
    <source>
        <dbReference type="ARBA" id="ARBA00022741"/>
    </source>
</evidence>
<evidence type="ECO:0000256" key="3">
    <source>
        <dbReference type="ARBA" id="ARBA00022840"/>
    </source>
</evidence>
<proteinExistence type="inferred from homology"/>
<dbReference type="InterPro" id="IPR003959">
    <property type="entry name" value="ATPase_AAA_core"/>
</dbReference>
<dbReference type="GO" id="GO:0016887">
    <property type="term" value="F:ATP hydrolysis activity"/>
    <property type="evidence" value="ECO:0007669"/>
    <property type="project" value="InterPro"/>
</dbReference>
<dbReference type="GO" id="GO:0008237">
    <property type="term" value="F:metallopeptidase activity"/>
    <property type="evidence" value="ECO:0007669"/>
    <property type="project" value="UniProtKB-KW"/>
</dbReference>
<keyword evidence="3" id="KW-0067">ATP-binding</keyword>
<evidence type="ECO:0000313" key="7">
    <source>
        <dbReference type="Proteomes" id="UP000675121"/>
    </source>
</evidence>
<comment type="caution">
    <text evidence="6">The sequence shown here is derived from an EMBL/GenBank/DDBJ whole genome shotgun (WGS) entry which is preliminary data.</text>
</comment>
<evidence type="ECO:0000256" key="1">
    <source>
        <dbReference type="ARBA" id="ARBA00006914"/>
    </source>
</evidence>
<protein>
    <submittedName>
        <fullName evidence="6">ATP-dependent zinc metalloprotease FtsH</fullName>
        <ecNumber evidence="6">3.4.24.-</ecNumber>
    </submittedName>
</protein>
<dbReference type="GO" id="GO:0005524">
    <property type="term" value="F:ATP binding"/>
    <property type="evidence" value="ECO:0007669"/>
    <property type="project" value="UniProtKB-KW"/>
</dbReference>
<dbReference type="InterPro" id="IPR027417">
    <property type="entry name" value="P-loop_NTPase"/>
</dbReference>
<evidence type="ECO:0000313" key="6">
    <source>
        <dbReference type="EMBL" id="CAE6910219.1"/>
    </source>
</evidence>
<evidence type="ECO:0000256" key="4">
    <source>
        <dbReference type="SAM" id="MobiDB-lite"/>
    </source>
</evidence>
<organism evidence="6 7">
    <name type="scientific">Paraburkholderia domus</name>
    <dbReference type="NCBI Taxonomy" id="2793075"/>
    <lineage>
        <taxon>Bacteria</taxon>
        <taxon>Pseudomonadati</taxon>
        <taxon>Pseudomonadota</taxon>
        <taxon>Betaproteobacteria</taxon>
        <taxon>Burkholderiales</taxon>
        <taxon>Burkholderiaceae</taxon>
        <taxon>Paraburkholderia</taxon>
    </lineage>
</organism>
<dbReference type="RefSeq" id="WP_201139136.1">
    <property type="nucleotide sequence ID" value="NZ_CAJNAS010000010.1"/>
</dbReference>
<dbReference type="InterPro" id="IPR054472">
    <property type="entry name" value="WHD"/>
</dbReference>
<dbReference type="SMART" id="SM00382">
    <property type="entry name" value="AAA"/>
    <property type="match status" value="1"/>
</dbReference>
<dbReference type="CDD" id="cd19481">
    <property type="entry name" value="RecA-like_protease"/>
    <property type="match status" value="1"/>
</dbReference>
<dbReference type="Pfam" id="PF00004">
    <property type="entry name" value="AAA"/>
    <property type="match status" value="1"/>
</dbReference>
<gene>
    <name evidence="6" type="primary">ftsH_2</name>
    <name evidence="6" type="ORF">R70211_03862</name>
</gene>
<dbReference type="PANTHER" id="PTHR23073">
    <property type="entry name" value="26S PROTEASOME REGULATORY SUBUNIT"/>
    <property type="match status" value="1"/>
</dbReference>
<comment type="similarity">
    <text evidence="1">Belongs to the AAA ATPase family.</text>
</comment>
<keyword evidence="7" id="KW-1185">Reference proteome</keyword>
<reference evidence="6" key="1">
    <citation type="submission" date="2021-02" db="EMBL/GenBank/DDBJ databases">
        <authorList>
            <person name="Vanwijnsberghe S."/>
        </authorList>
    </citation>
    <scope>NUCLEOTIDE SEQUENCE</scope>
    <source>
        <strain evidence="6">R-70211</strain>
    </source>
</reference>
<dbReference type="InterPro" id="IPR003593">
    <property type="entry name" value="AAA+_ATPase"/>
</dbReference>
<dbReference type="Proteomes" id="UP000675121">
    <property type="component" value="Unassembled WGS sequence"/>
</dbReference>
<dbReference type="AlphaFoldDB" id="A0A9N8MVW7"/>
<sequence>MNDPHIVDGDTQSDQDRTDHHHNLMCHIERIDLLLQQHYYRQAEGYHRSDFLLSEEEIAVRLNQPLGAPAWATPRPRQSRSIDESGLPEREDALTQLIERFDLTDFESNVLLLGLLPHFDRRYRGLFSSLQGDAQQSLPTFELALALFNDPASATKLQQVRLLPHAPLLGYRLLETQDSDAADMESWGEKSFITATEVFHHLLGGRYFSPELQNCVESLPARGEREEGFEAFLSTLQDQLISPQKDIRPLVMLRGREGSGRARAVAQVAQAAGREALSMDMSRLPEDDVEAEQVFVQFFRYARMSAACVVLRPLSTLAESRKTLLGSLSRQLEQPGLAVVCLVDPLDPLVWLRNMPQFFLDMPTRSTAAKSLLLDDLLAPLDTSDIDSTALSRCFHFTPETLPSIIREATFYSRQRDRNDGLDRQDLRKAMRLRSQQNFGKLAQRVEPARNLDDLIVSDELRQQLREITAAIKHREAVLHAGFHDKVGYGTGISALFCGPSGTGKTMAAEVLAASQGVDLIKVDLSTVVNKYIGETEKNLSRIFDLAEADAGVLFFDEADALFGKRSETKDAKDRHANIEVSYLLQRLESYPGLVVLATNNRGHLDDAFSRRFTFITRFSFPDAALRERMWRAIWPKGVRLSEDVDLASLATRADVTGANIRNIALLSTWLAADETGGVVHAVHIECALKRELAKVGRLML</sequence>
<dbReference type="Gene3D" id="3.40.50.300">
    <property type="entry name" value="P-loop containing nucleotide triphosphate hydrolases"/>
    <property type="match status" value="1"/>
</dbReference>
<keyword evidence="6" id="KW-0378">Hydrolase</keyword>